<feature type="region of interest" description="Disordered" evidence="1">
    <location>
        <begin position="44"/>
        <end position="100"/>
    </location>
</feature>
<dbReference type="PATRIC" id="fig|749927.5.peg.2527"/>
<sequence>MSDEEHEPRLTEEIRLLAELVAEKAAPWLEGVLAAGHGSFFSGAPGGEAPGPGRSPGGYSFFSGAPGGEAPGPGRSPGGYSFFSGAPGGEAPGPGRSTGGYGFPDEAKPDGSACGWCPLCAIVAVVRGERPELVARLAEQLAQLVALLRAVLADRWEPEEGVHMPGFRPAARPAADATAPARVQHIAVRRRDEWES</sequence>
<dbReference type="RefSeq" id="WP_013224323.1">
    <property type="nucleotide sequence ID" value="NC_014318.1"/>
</dbReference>
<dbReference type="EMBL" id="CP002000">
    <property type="protein sequence ID" value="ADJ44246.1"/>
    <property type="molecule type" value="Genomic_DNA"/>
</dbReference>
<dbReference type="GeneID" id="92870228"/>
<protein>
    <submittedName>
        <fullName evidence="2">Uncharacterized protein</fullName>
    </submittedName>
</protein>
<feature type="compositionally biased region" description="Gly residues" evidence="1">
    <location>
        <begin position="44"/>
        <end position="56"/>
    </location>
</feature>
<organism evidence="2 3">
    <name type="scientific">Amycolatopsis mediterranei (strain U-32)</name>
    <dbReference type="NCBI Taxonomy" id="749927"/>
    <lineage>
        <taxon>Bacteria</taxon>
        <taxon>Bacillati</taxon>
        <taxon>Actinomycetota</taxon>
        <taxon>Actinomycetes</taxon>
        <taxon>Pseudonocardiales</taxon>
        <taxon>Pseudonocardiaceae</taxon>
        <taxon>Amycolatopsis</taxon>
    </lineage>
</organism>
<dbReference type="Proteomes" id="UP000000328">
    <property type="component" value="Chromosome"/>
</dbReference>
<dbReference type="OrthoDB" id="5196858at2"/>
<evidence type="ECO:0000256" key="1">
    <source>
        <dbReference type="SAM" id="MobiDB-lite"/>
    </source>
</evidence>
<dbReference type="AlphaFoldDB" id="A0A0H3D246"/>
<feature type="compositionally biased region" description="Gly residues" evidence="1">
    <location>
        <begin position="65"/>
        <end position="77"/>
    </location>
</feature>
<gene>
    <name evidence="2" type="ordered locus">AMED_2450</name>
</gene>
<evidence type="ECO:0000313" key="2">
    <source>
        <dbReference type="EMBL" id="ADJ44246.1"/>
    </source>
</evidence>
<evidence type="ECO:0000313" key="3">
    <source>
        <dbReference type="Proteomes" id="UP000000328"/>
    </source>
</evidence>
<name>A0A0H3D246_AMYMU</name>
<dbReference type="eggNOG" id="ENOG502ZDG3">
    <property type="taxonomic scope" value="Bacteria"/>
</dbReference>
<proteinExistence type="predicted"/>
<feature type="compositionally biased region" description="Gly residues" evidence="1">
    <location>
        <begin position="86"/>
        <end position="100"/>
    </location>
</feature>
<dbReference type="HOGENOM" id="CLU_130434_0_0_11"/>
<reference evidence="2 3" key="1">
    <citation type="journal article" date="2010" name="Cell Res.">
        <title>Complete genome sequence of the rifamycin SV-producing Amycolatopsis mediterranei U32 revealed its genetic characteristics in phylogeny and metabolism.</title>
        <authorList>
            <person name="Zhao W."/>
            <person name="Zhong Y."/>
            <person name="Yuan H."/>
            <person name="Wang J."/>
            <person name="Zheng H."/>
            <person name="Wang Y."/>
            <person name="Cen X."/>
            <person name="Xu F."/>
            <person name="Bai J."/>
            <person name="Han X."/>
            <person name="Lu G."/>
            <person name="Zhu Y."/>
            <person name="Shao Z."/>
            <person name="Yan H."/>
            <person name="Li C."/>
            <person name="Peng N."/>
            <person name="Zhang Z."/>
            <person name="Zhang Y."/>
            <person name="Lin W."/>
            <person name="Fan Y."/>
            <person name="Qin Z."/>
            <person name="Hu Y."/>
            <person name="Zhu B."/>
            <person name="Wang S."/>
            <person name="Ding X."/>
            <person name="Zhao G.P."/>
        </authorList>
    </citation>
    <scope>NUCLEOTIDE SEQUENCE [LARGE SCALE GENOMIC DNA]</scope>
    <source>
        <strain evidence="3">U-32</strain>
    </source>
</reference>
<accession>A0A0H3D246</accession>
<dbReference type="KEGG" id="amd:AMED_2450"/>